<sequence length="323" mass="37361">MRSYFYLDWYKTEAAGLSQWYCQHCHANDRLPLSCGHRHCPQCQHRTTANWLSRQEAKLLPVHYFMITFTLPAQLRGLARTQPRALYSVMFAVASSVLKDFAQRQHGGQSGFTAVLHTHSRRRDLHPHLHVIVPAGYYEAGRHQWHKGKKRYLYNAAALAKVWRARILDAINQHPQLLLPATLPDEWVVDCRHVGRGLPALKYLSRYLYRGVLPDHDIISIRDNQVTFRYHEGKTNQWQSRTLPVVKFLWLVLQHVLPKGLQRVRDYGLLHGNAKVVRLRIQLMLMQTGRLVLPAEPAPVAKATRTCPYCEQMMECVGITRPG</sequence>
<dbReference type="Pfam" id="PF14319">
    <property type="entry name" value="Zn_Tnp_IS91"/>
    <property type="match status" value="1"/>
</dbReference>
<evidence type="ECO:0000259" key="1">
    <source>
        <dbReference type="Pfam" id="PF04986"/>
    </source>
</evidence>
<dbReference type="InterPro" id="IPR007069">
    <property type="entry name" value="Transposase_32"/>
</dbReference>
<dbReference type="Proteomes" id="UP000186905">
    <property type="component" value="Unassembled WGS sequence"/>
</dbReference>
<dbReference type="GO" id="GO:0006313">
    <property type="term" value="P:DNA transposition"/>
    <property type="evidence" value="ECO:0007669"/>
    <property type="project" value="InterPro"/>
</dbReference>
<comment type="caution">
    <text evidence="3">The sequence shown here is derived from an EMBL/GenBank/DDBJ whole genome shotgun (WGS) entry which is preliminary data.</text>
</comment>
<dbReference type="GO" id="GO:0004803">
    <property type="term" value="F:transposase activity"/>
    <property type="evidence" value="ECO:0007669"/>
    <property type="project" value="InterPro"/>
</dbReference>
<feature type="domain" description="Transposase zinc-binding" evidence="2">
    <location>
        <begin position="11"/>
        <end position="71"/>
    </location>
</feature>
<dbReference type="InterPro" id="IPR026889">
    <property type="entry name" value="Zn_Tnp"/>
</dbReference>
<dbReference type="Pfam" id="PF04986">
    <property type="entry name" value="Y2_Tnp"/>
    <property type="match status" value="1"/>
</dbReference>
<accession>A0A1Q9H7N2</accession>
<dbReference type="EMBL" id="MJIL01000013">
    <property type="protein sequence ID" value="OLQ83942.1"/>
    <property type="molecule type" value="Genomic_DNA"/>
</dbReference>
<protein>
    <submittedName>
        <fullName evidence="3">IS91 family transposase</fullName>
    </submittedName>
</protein>
<proteinExistence type="predicted"/>
<dbReference type="STRING" id="1903952.BIT28_07375"/>
<evidence type="ECO:0000259" key="2">
    <source>
        <dbReference type="Pfam" id="PF14319"/>
    </source>
</evidence>
<evidence type="ECO:0000313" key="3">
    <source>
        <dbReference type="EMBL" id="OLQ83942.1"/>
    </source>
</evidence>
<dbReference type="OrthoDB" id="6979325at2"/>
<keyword evidence="4" id="KW-1185">Reference proteome</keyword>
<gene>
    <name evidence="3" type="ORF">BIT28_07375</name>
</gene>
<dbReference type="AlphaFoldDB" id="A0A1Q9H7N2"/>
<name>A0A1Q9H7N2_9GAMM</name>
<feature type="domain" description="Transposase IS801/IS1294" evidence="1">
    <location>
        <begin position="111"/>
        <end position="272"/>
    </location>
</feature>
<dbReference type="GO" id="GO:0003677">
    <property type="term" value="F:DNA binding"/>
    <property type="evidence" value="ECO:0007669"/>
    <property type="project" value="InterPro"/>
</dbReference>
<organism evidence="3 4">
    <name type="scientific">Photobacterium proteolyticum</name>
    <dbReference type="NCBI Taxonomy" id="1903952"/>
    <lineage>
        <taxon>Bacteria</taxon>
        <taxon>Pseudomonadati</taxon>
        <taxon>Pseudomonadota</taxon>
        <taxon>Gammaproteobacteria</taxon>
        <taxon>Vibrionales</taxon>
        <taxon>Vibrionaceae</taxon>
        <taxon>Photobacterium</taxon>
    </lineage>
</organism>
<evidence type="ECO:0000313" key="4">
    <source>
        <dbReference type="Proteomes" id="UP000186905"/>
    </source>
</evidence>
<reference evidence="3 4" key="1">
    <citation type="submission" date="2016-09" db="EMBL/GenBank/DDBJ databases">
        <title>Photobacterium proteolyticum sp. nov. a protease producing bacterium isolated from ocean sediments of Laizhou Bay.</title>
        <authorList>
            <person name="Li Y."/>
        </authorList>
    </citation>
    <scope>NUCLEOTIDE SEQUENCE [LARGE SCALE GENOMIC DNA]</scope>
    <source>
        <strain evidence="3 4">13-12</strain>
    </source>
</reference>
<dbReference type="PANTHER" id="PTHR37023">
    <property type="entry name" value="TRANSPOSASE"/>
    <property type="match status" value="1"/>
</dbReference>
<dbReference type="PANTHER" id="PTHR37023:SF1">
    <property type="entry name" value="ISSOD25 TRANSPOSASE TNPA_ISSOD25"/>
    <property type="match status" value="1"/>
</dbReference>